<name>F0H3W7_9BACT</name>
<dbReference type="Proteomes" id="UP000003155">
    <property type="component" value="Unassembled WGS sequence"/>
</dbReference>
<accession>F0H3W7</accession>
<gene>
    <name evidence="1" type="ORF">HMPREF9303_2303</name>
</gene>
<dbReference type="AlphaFoldDB" id="F0H3W7"/>
<keyword evidence="2" id="KW-1185">Reference proteome</keyword>
<evidence type="ECO:0000313" key="1">
    <source>
        <dbReference type="EMBL" id="EGC87536.1"/>
    </source>
</evidence>
<organism evidence="1 2">
    <name type="scientific">Prevotella denticola CRIS 18C-A</name>
    <dbReference type="NCBI Taxonomy" id="944557"/>
    <lineage>
        <taxon>Bacteria</taxon>
        <taxon>Pseudomonadati</taxon>
        <taxon>Bacteroidota</taxon>
        <taxon>Bacteroidia</taxon>
        <taxon>Bacteroidales</taxon>
        <taxon>Prevotellaceae</taxon>
        <taxon>Prevotella</taxon>
    </lineage>
</organism>
<reference evidence="1 2" key="1">
    <citation type="submission" date="2011-02" db="EMBL/GenBank/DDBJ databases">
        <authorList>
            <person name="Durkin A.S."/>
            <person name="Madupu R."/>
            <person name="Torralba M."/>
            <person name="Gillis M."/>
            <person name="Methe B."/>
            <person name="Sutton G."/>
            <person name="Nelson K.E."/>
        </authorList>
    </citation>
    <scope>NUCLEOTIDE SEQUENCE [LARGE SCALE GENOMIC DNA]</scope>
    <source>
        <strain evidence="1 2">CRIS 18C-A</strain>
    </source>
</reference>
<protein>
    <submittedName>
        <fullName evidence="1">Uncharacterized protein</fullName>
    </submittedName>
</protein>
<evidence type="ECO:0000313" key="2">
    <source>
        <dbReference type="Proteomes" id="UP000003155"/>
    </source>
</evidence>
<sequence length="41" mass="4996">MWIEIVSANLRKFFVNYFIYQEESNKGNLFHEKCGKEKIQL</sequence>
<comment type="caution">
    <text evidence="1">The sequence shown here is derived from an EMBL/GenBank/DDBJ whole genome shotgun (WGS) entry which is preliminary data.</text>
</comment>
<dbReference type="EMBL" id="AEXO01000008">
    <property type="protein sequence ID" value="EGC87536.1"/>
    <property type="molecule type" value="Genomic_DNA"/>
</dbReference>
<proteinExistence type="predicted"/>